<keyword evidence="2" id="KW-1185">Reference proteome</keyword>
<dbReference type="RefSeq" id="WP_058503380.1">
    <property type="nucleotide sequence ID" value="NZ_CAAAIF010000019.1"/>
</dbReference>
<gene>
    <name evidence="1" type="ORF">Lnau_0295</name>
</gene>
<name>A0A0W0X3M7_9GAMM</name>
<comment type="caution">
    <text evidence="1">The sequence shown here is derived from an EMBL/GenBank/DDBJ whole genome shotgun (WGS) entry which is preliminary data.</text>
</comment>
<dbReference type="PATRIC" id="fig|45070.6.peg.306"/>
<dbReference type="EMBL" id="LNYO01000003">
    <property type="protein sequence ID" value="KTD39096.1"/>
    <property type="molecule type" value="Genomic_DNA"/>
</dbReference>
<evidence type="ECO:0000313" key="2">
    <source>
        <dbReference type="Proteomes" id="UP000054725"/>
    </source>
</evidence>
<dbReference type="AlphaFoldDB" id="A0A0W0X3M7"/>
<reference evidence="1 2" key="1">
    <citation type="submission" date="2015-11" db="EMBL/GenBank/DDBJ databases">
        <title>Genomic analysis of 38 Legionella species identifies large and diverse effector repertoires.</title>
        <authorList>
            <person name="Burstein D."/>
            <person name="Amaro F."/>
            <person name="Zusman T."/>
            <person name="Lifshitz Z."/>
            <person name="Cohen O."/>
            <person name="Gilbert J.A."/>
            <person name="Pupko T."/>
            <person name="Shuman H.A."/>
            <person name="Segal G."/>
        </authorList>
    </citation>
    <scope>NUCLEOTIDE SEQUENCE [LARGE SCALE GENOMIC DNA]</scope>
    <source>
        <strain evidence="1 2">ATCC 49506</strain>
    </source>
</reference>
<proteinExistence type="predicted"/>
<sequence>MRNFLLSPPTSPDDLEKYVNEELAQGKKELSFFNLRLDFYTAEQITAFLKKITQAGVTSLHFKNNELGSTIKPECWVAFFDGLIDSSIKKLLIDDNQIHQLDLGSWKAMDNFIEKCKSRLELVSLQNNNLVLLCDEKHEVLNRLVHHLACPCLISLNNWHTNLSRWGELTFVENTSQALLLARHHILTTRKTQADFAHVEDEKLASGPSSFSH</sequence>
<organism evidence="1 2">
    <name type="scientific">Legionella nautarum</name>
    <dbReference type="NCBI Taxonomy" id="45070"/>
    <lineage>
        <taxon>Bacteria</taxon>
        <taxon>Pseudomonadati</taxon>
        <taxon>Pseudomonadota</taxon>
        <taxon>Gammaproteobacteria</taxon>
        <taxon>Legionellales</taxon>
        <taxon>Legionellaceae</taxon>
        <taxon>Legionella</taxon>
    </lineage>
</organism>
<accession>A0A0W0X3M7</accession>
<dbReference type="Proteomes" id="UP000054725">
    <property type="component" value="Unassembled WGS sequence"/>
</dbReference>
<evidence type="ECO:0000313" key="1">
    <source>
        <dbReference type="EMBL" id="KTD39096.1"/>
    </source>
</evidence>
<protein>
    <submittedName>
        <fullName evidence="1">Uncharacterized protein</fullName>
    </submittedName>
</protein>
<dbReference type="OrthoDB" id="5657158at2"/>